<dbReference type="Proteomes" id="UP001596413">
    <property type="component" value="Unassembled WGS sequence"/>
</dbReference>
<dbReference type="EMBL" id="JBHSZO010000024">
    <property type="protein sequence ID" value="MFC7219757.1"/>
    <property type="molecule type" value="Genomic_DNA"/>
</dbReference>
<comment type="caution">
    <text evidence="2">The sequence shown here is derived from an EMBL/GenBank/DDBJ whole genome shotgun (WGS) entry which is preliminary data.</text>
</comment>
<evidence type="ECO:0000256" key="1">
    <source>
        <dbReference type="SAM" id="MobiDB-lite"/>
    </source>
</evidence>
<gene>
    <name evidence="2" type="ORF">ACFQLX_16535</name>
</gene>
<proteinExistence type="predicted"/>
<dbReference type="PANTHER" id="PTHR35040">
    <property type="match status" value="1"/>
</dbReference>
<dbReference type="PANTHER" id="PTHR35040:SF9">
    <property type="entry name" value="4-LIKE CELL SURFACE PROTEIN, PUTATIVE (AFU_ORTHOLOGUE AFUA_4G14080)-RELATED"/>
    <property type="match status" value="1"/>
</dbReference>
<name>A0ABW2GGJ4_9ACTN</name>
<feature type="region of interest" description="Disordered" evidence="1">
    <location>
        <begin position="1"/>
        <end position="41"/>
    </location>
</feature>
<dbReference type="Pfam" id="PF12138">
    <property type="entry name" value="Spherulin4"/>
    <property type="match status" value="1"/>
</dbReference>
<feature type="compositionally biased region" description="Pro residues" evidence="1">
    <location>
        <begin position="22"/>
        <end position="31"/>
    </location>
</feature>
<accession>A0ABW2GGJ4</accession>
<evidence type="ECO:0000313" key="3">
    <source>
        <dbReference type="Proteomes" id="UP001596413"/>
    </source>
</evidence>
<reference evidence="3" key="1">
    <citation type="journal article" date="2019" name="Int. J. Syst. Evol. Microbiol.">
        <title>The Global Catalogue of Microorganisms (GCM) 10K type strain sequencing project: providing services to taxonomists for standard genome sequencing and annotation.</title>
        <authorList>
            <consortium name="The Broad Institute Genomics Platform"/>
            <consortium name="The Broad Institute Genome Sequencing Center for Infectious Disease"/>
            <person name="Wu L."/>
            <person name="Ma J."/>
        </authorList>
    </citation>
    <scope>NUCLEOTIDE SEQUENCE [LARGE SCALE GENOMIC DNA]</scope>
    <source>
        <strain evidence="3">CGMCC 1.13681</strain>
    </source>
</reference>
<organism evidence="2 3">
    <name type="scientific">Streptomyces polyrhachis</name>
    <dbReference type="NCBI Taxonomy" id="1282885"/>
    <lineage>
        <taxon>Bacteria</taxon>
        <taxon>Bacillati</taxon>
        <taxon>Actinomycetota</taxon>
        <taxon>Actinomycetes</taxon>
        <taxon>Kitasatosporales</taxon>
        <taxon>Streptomycetaceae</taxon>
        <taxon>Streptomyces</taxon>
    </lineage>
</organism>
<evidence type="ECO:0000313" key="2">
    <source>
        <dbReference type="EMBL" id="MFC7219757.1"/>
    </source>
</evidence>
<sequence>MRRPSVPALDGLPDIGRRPVPRRPPQSPAPRTPAHRRPLAAVGPAPGSLLVPMYVHPAVDPQPWRQLVRAAPGLYGVVLNVADGPGRAFDPAFAQACEPLRAAGVRVLGYADLAYGVRASGDVGRDMRRYREWYGAQGAFLDRAPSGADRLPGTRAMIRAARAEGARTVVLNPGVHPDPDYAQAADLLVTFEGTWQTYTQTPVPAWTRRHRAERFCHLVYGVPEGLHDLVARLARQRGAGVHCAVPGDGRNPWVSVPTG</sequence>
<keyword evidence="3" id="KW-1185">Reference proteome</keyword>
<protein>
    <submittedName>
        <fullName evidence="2">Spherulation-specific family 4 protein</fullName>
    </submittedName>
</protein>
<dbReference type="InterPro" id="IPR021986">
    <property type="entry name" value="Spherulin4"/>
</dbReference>
<dbReference type="RefSeq" id="WP_386415796.1">
    <property type="nucleotide sequence ID" value="NZ_JBHSZO010000024.1"/>
</dbReference>